<dbReference type="AlphaFoldDB" id="A0A6M3L8M2"/>
<sequence length="100" mass="11830">MLKELLKEKLEKVKPKKPELTEEVAQPDFPNLYLSSDTLSEIEDWEVGDEYYIVMKVEQKGKSMRTEEKKEIYNADFDIKEIGVLDEEEKKEDLKKKFLG</sequence>
<evidence type="ECO:0000313" key="1">
    <source>
        <dbReference type="EMBL" id="QJA89774.1"/>
    </source>
</evidence>
<organism evidence="1">
    <name type="scientific">viral metagenome</name>
    <dbReference type="NCBI Taxonomy" id="1070528"/>
    <lineage>
        <taxon>unclassified sequences</taxon>
        <taxon>metagenomes</taxon>
        <taxon>organismal metagenomes</taxon>
    </lineage>
</organism>
<accession>A0A6M3L8M2</accession>
<dbReference type="EMBL" id="MT142868">
    <property type="protein sequence ID" value="QJA89774.1"/>
    <property type="molecule type" value="Genomic_DNA"/>
</dbReference>
<reference evidence="1" key="1">
    <citation type="submission" date="2020-03" db="EMBL/GenBank/DDBJ databases">
        <title>The deep terrestrial virosphere.</title>
        <authorList>
            <person name="Holmfeldt K."/>
            <person name="Nilsson E."/>
            <person name="Simone D."/>
            <person name="Lopez-Fernandez M."/>
            <person name="Wu X."/>
            <person name="de Brujin I."/>
            <person name="Lundin D."/>
            <person name="Andersson A."/>
            <person name="Bertilsson S."/>
            <person name="Dopson M."/>
        </authorList>
    </citation>
    <scope>NUCLEOTIDE SEQUENCE</scope>
    <source>
        <strain evidence="1">MM415B02498</strain>
    </source>
</reference>
<name>A0A6M3L8M2_9ZZZZ</name>
<proteinExistence type="predicted"/>
<protein>
    <submittedName>
        <fullName evidence="1">Uncharacterized protein</fullName>
    </submittedName>
</protein>
<gene>
    <name evidence="1" type="ORF">MM415B02498_0006</name>
</gene>